<dbReference type="AlphaFoldDB" id="A0AAN5CT65"/>
<feature type="compositionally biased region" description="Acidic residues" evidence="1">
    <location>
        <begin position="1"/>
        <end position="10"/>
    </location>
</feature>
<feature type="region of interest" description="Disordered" evidence="1">
    <location>
        <begin position="1"/>
        <end position="83"/>
    </location>
</feature>
<feature type="compositionally biased region" description="Polar residues" evidence="1">
    <location>
        <begin position="287"/>
        <end position="299"/>
    </location>
</feature>
<protein>
    <submittedName>
        <fullName evidence="2">Uncharacterized protein</fullName>
    </submittedName>
</protein>
<proteinExistence type="predicted"/>
<accession>A0AAN5CT65</accession>
<keyword evidence="3" id="KW-1185">Reference proteome</keyword>
<gene>
    <name evidence="2" type="ORF">PMAYCL1PPCAC_20571</name>
</gene>
<organism evidence="2 3">
    <name type="scientific">Pristionchus mayeri</name>
    <dbReference type="NCBI Taxonomy" id="1317129"/>
    <lineage>
        <taxon>Eukaryota</taxon>
        <taxon>Metazoa</taxon>
        <taxon>Ecdysozoa</taxon>
        <taxon>Nematoda</taxon>
        <taxon>Chromadorea</taxon>
        <taxon>Rhabditida</taxon>
        <taxon>Rhabditina</taxon>
        <taxon>Diplogasteromorpha</taxon>
        <taxon>Diplogasteroidea</taxon>
        <taxon>Neodiplogasteridae</taxon>
        <taxon>Pristionchus</taxon>
    </lineage>
</organism>
<evidence type="ECO:0000313" key="2">
    <source>
        <dbReference type="EMBL" id="GMR50376.1"/>
    </source>
</evidence>
<dbReference type="Proteomes" id="UP001328107">
    <property type="component" value="Unassembled WGS sequence"/>
</dbReference>
<dbReference type="EMBL" id="BTRK01000004">
    <property type="protein sequence ID" value="GMR50376.1"/>
    <property type="molecule type" value="Genomic_DNA"/>
</dbReference>
<feature type="compositionally biased region" description="Low complexity" evidence="1">
    <location>
        <begin position="53"/>
        <end position="70"/>
    </location>
</feature>
<evidence type="ECO:0000256" key="1">
    <source>
        <dbReference type="SAM" id="MobiDB-lite"/>
    </source>
</evidence>
<name>A0AAN5CT65_9BILA</name>
<evidence type="ECO:0000313" key="3">
    <source>
        <dbReference type="Proteomes" id="UP001328107"/>
    </source>
</evidence>
<feature type="region of interest" description="Disordered" evidence="1">
    <location>
        <begin position="287"/>
        <end position="307"/>
    </location>
</feature>
<comment type="caution">
    <text evidence="2">The sequence shown here is derived from an EMBL/GenBank/DDBJ whole genome shotgun (WGS) entry which is preliminary data.</text>
</comment>
<feature type="non-terminal residue" evidence="2">
    <location>
        <position position="307"/>
    </location>
</feature>
<reference evidence="3" key="1">
    <citation type="submission" date="2022-10" db="EMBL/GenBank/DDBJ databases">
        <title>Genome assembly of Pristionchus species.</title>
        <authorList>
            <person name="Yoshida K."/>
            <person name="Sommer R.J."/>
        </authorList>
    </citation>
    <scope>NUCLEOTIDE SEQUENCE [LARGE SCALE GENOMIC DNA]</scope>
    <source>
        <strain evidence="3">RS5460</strain>
    </source>
</reference>
<sequence length="307" mass="34089">EDEEMEEDGEQPLSKRPTRAAAMRPIKREPSPSPTGKRKSAAARAISLPPTGLPLSAKPPKSASPAGSPTVPTPSPTVPTCSTVLSTTPSPPVTLDMIFAKICEVHTDVQKLAVRVERVEKKQRDIVNDTVGIRHEVRILNYPSELTGETAPSLKKSVILSIISFEYKCLGVKYGIYEGLTEERVDALDDEDDNCLVFAGNLDRLLFKKSPLPHQQRDQDKVKWLIEVVTHRRCQGPGREKRRMKTQIPQRINVNAKRVADRLNRPSPYTPPTLISKTRIASRTVLANPSMSTTPSQKQFIRPHTPS</sequence>
<feature type="non-terminal residue" evidence="2">
    <location>
        <position position="1"/>
    </location>
</feature>